<protein>
    <submittedName>
        <fullName evidence="1">LGT_TIGR03299, phage/plasmid-like protein TIGR03299</fullName>
    </submittedName>
</protein>
<gene>
    <name evidence="1" type="ORF">UFOVP1068_6</name>
    <name evidence="2" type="ORF">UFOVP1300_43</name>
</gene>
<sequence>MAHEVETMAYANETPWHGLGTPVADNLTPAQMLEAAGLDWKVQKKALVVDDLDHILSSHYALVRDTDSKILGVCGNEYTPTQNSDVFEFFDKFCKAGDMKMETAGSLNGGKRVWGLAKINGGFMLGGKDEVEGYILLDNPHIWGRSLQILFTPIRVVCNNTLTAALQNNTNKENTFRMSHDRAFDDQIKQTAAEKVGLAMKSLDMFKQQAEFLSKKRAKDQQVMEFFSKLVNPDQYQAALVASEDGQVNRSDLGRTVNRLIDIVHTQPGADLKTSAGTWWGAFNAVTYYYDHVAGTDQDKRLTSAWFGSAATRKRQALDLAVEFAEAV</sequence>
<dbReference type="NCBIfam" id="TIGR03299">
    <property type="entry name" value="LGT_TIGR03299"/>
    <property type="match status" value="1"/>
</dbReference>
<reference evidence="1" key="1">
    <citation type="submission" date="2020-05" db="EMBL/GenBank/DDBJ databases">
        <authorList>
            <person name="Chiriac C."/>
            <person name="Salcher M."/>
            <person name="Ghai R."/>
            <person name="Kavagutti S V."/>
        </authorList>
    </citation>
    <scope>NUCLEOTIDE SEQUENCE</scope>
</reference>
<name>A0A6J5QEX3_9CAUD</name>
<evidence type="ECO:0000313" key="1">
    <source>
        <dbReference type="EMBL" id="CAB4180926.1"/>
    </source>
</evidence>
<dbReference type="Pfam" id="PF06067">
    <property type="entry name" value="DUF932"/>
    <property type="match status" value="1"/>
</dbReference>
<dbReference type="InterPro" id="IPR026325">
    <property type="entry name" value="DUF932"/>
</dbReference>
<dbReference type="EMBL" id="LR797243">
    <property type="protein sequence ID" value="CAB4195890.1"/>
    <property type="molecule type" value="Genomic_DNA"/>
</dbReference>
<dbReference type="EMBL" id="LR797013">
    <property type="protein sequence ID" value="CAB4180926.1"/>
    <property type="molecule type" value="Genomic_DNA"/>
</dbReference>
<evidence type="ECO:0000313" key="2">
    <source>
        <dbReference type="EMBL" id="CAB4195890.1"/>
    </source>
</evidence>
<organism evidence="1">
    <name type="scientific">uncultured Caudovirales phage</name>
    <dbReference type="NCBI Taxonomy" id="2100421"/>
    <lineage>
        <taxon>Viruses</taxon>
        <taxon>Duplodnaviria</taxon>
        <taxon>Heunggongvirae</taxon>
        <taxon>Uroviricota</taxon>
        <taxon>Caudoviricetes</taxon>
        <taxon>Peduoviridae</taxon>
        <taxon>Maltschvirus</taxon>
        <taxon>Maltschvirus maltsch</taxon>
    </lineage>
</organism>
<accession>A0A6J5QEX3</accession>
<dbReference type="InterPro" id="IPR017686">
    <property type="entry name" value="Phg/plasmid-like_prot"/>
</dbReference>
<proteinExistence type="predicted"/>